<keyword evidence="1" id="KW-0472">Membrane</keyword>
<organism evidence="2 3">
    <name type="scientific">Tissierella carlieri</name>
    <dbReference type="NCBI Taxonomy" id="689904"/>
    <lineage>
        <taxon>Bacteria</taxon>
        <taxon>Bacillati</taxon>
        <taxon>Bacillota</taxon>
        <taxon>Tissierellia</taxon>
        <taxon>Tissierellales</taxon>
        <taxon>Tissierellaceae</taxon>
        <taxon>Tissierella</taxon>
    </lineage>
</organism>
<feature type="transmembrane region" description="Helical" evidence="1">
    <location>
        <begin position="197"/>
        <end position="217"/>
    </location>
</feature>
<feature type="transmembrane region" description="Helical" evidence="1">
    <location>
        <begin position="113"/>
        <end position="135"/>
    </location>
</feature>
<evidence type="ECO:0000313" key="3">
    <source>
        <dbReference type="Proteomes" id="UP001524478"/>
    </source>
</evidence>
<dbReference type="EMBL" id="JANGAC010000010">
    <property type="protein sequence ID" value="MCQ4924138.1"/>
    <property type="molecule type" value="Genomic_DNA"/>
</dbReference>
<accession>A0ABT1SCD2</accession>
<feature type="transmembrane region" description="Helical" evidence="1">
    <location>
        <begin position="37"/>
        <end position="59"/>
    </location>
</feature>
<dbReference type="RefSeq" id="WP_256311956.1">
    <property type="nucleotide sequence ID" value="NZ_JANGAC010000010.1"/>
</dbReference>
<feature type="transmembrane region" description="Helical" evidence="1">
    <location>
        <begin position="80"/>
        <end position="101"/>
    </location>
</feature>
<evidence type="ECO:0000313" key="2">
    <source>
        <dbReference type="EMBL" id="MCQ4924138.1"/>
    </source>
</evidence>
<sequence>MMKFMLVYPIIFGALGRYFLPWISDKYGFNFTPFNDLILAILVLFVPIAYGALIGFSILEDRDDDVLTNIKVTPLSMHQFLSFRLIAVYLICVVATIFVIWFSKVGDISMKDIILISLLASLEAPILGLLINCFAKNKIEGFAVMKAGGSIIIFPIIALFFGGAKEMFFSFAPGFWSAKVISSIIKGGGPYLSYNQYYFIGLVYMVILNILSYLLFLKKIRV</sequence>
<reference evidence="2 3" key="1">
    <citation type="submission" date="2022-06" db="EMBL/GenBank/DDBJ databases">
        <title>Isolation of gut microbiota from human fecal samples.</title>
        <authorList>
            <person name="Pamer E.G."/>
            <person name="Barat B."/>
            <person name="Waligurski E."/>
            <person name="Medina S."/>
            <person name="Paddock L."/>
            <person name="Mostad J."/>
        </authorList>
    </citation>
    <scope>NUCLEOTIDE SEQUENCE [LARGE SCALE GENOMIC DNA]</scope>
    <source>
        <strain evidence="2 3">DFI.7.95</strain>
    </source>
</reference>
<proteinExistence type="predicted"/>
<feature type="transmembrane region" description="Helical" evidence="1">
    <location>
        <begin position="147"/>
        <end position="164"/>
    </location>
</feature>
<dbReference type="Proteomes" id="UP001524478">
    <property type="component" value="Unassembled WGS sequence"/>
</dbReference>
<keyword evidence="1" id="KW-0812">Transmembrane</keyword>
<protein>
    <submittedName>
        <fullName evidence="2">ABC transporter permease</fullName>
    </submittedName>
</protein>
<comment type="caution">
    <text evidence="2">The sequence shown here is derived from an EMBL/GenBank/DDBJ whole genome shotgun (WGS) entry which is preliminary data.</text>
</comment>
<gene>
    <name evidence="2" type="ORF">NE686_13635</name>
</gene>
<keyword evidence="1" id="KW-1133">Transmembrane helix</keyword>
<name>A0ABT1SCD2_9FIRM</name>
<evidence type="ECO:0000256" key="1">
    <source>
        <dbReference type="SAM" id="Phobius"/>
    </source>
</evidence>
<keyword evidence="3" id="KW-1185">Reference proteome</keyword>